<evidence type="ECO:0000313" key="1">
    <source>
        <dbReference type="EMBL" id="ASV84411.1"/>
    </source>
</evidence>
<dbReference type="AlphaFoldDB" id="A0A248UDF0"/>
<accession>A0A248UDF0</accession>
<dbReference type="KEGG" id="och:CES85_5205"/>
<reference evidence="1 2" key="1">
    <citation type="submission" date="2017-07" db="EMBL/GenBank/DDBJ databases">
        <title>Phylogenetic study on the rhizospheric bacterium Ochrobactrum sp. A44.</title>
        <authorList>
            <person name="Krzyzanowska D.M."/>
            <person name="Ossowicki A."/>
            <person name="Rajewska M."/>
            <person name="Maciag T."/>
            <person name="Kaczynski Z."/>
            <person name="Czerwicka M."/>
            <person name="Jafra S."/>
        </authorList>
    </citation>
    <scope>NUCLEOTIDE SEQUENCE [LARGE SCALE GENOMIC DNA]</scope>
    <source>
        <strain evidence="1 2">A44</strain>
    </source>
</reference>
<dbReference type="Proteomes" id="UP000215256">
    <property type="component" value="Chromosome 2"/>
</dbReference>
<organism evidence="1 2">
    <name type="scientific">Ochrobactrum quorumnocens</name>
    <dbReference type="NCBI Taxonomy" id="271865"/>
    <lineage>
        <taxon>Bacteria</taxon>
        <taxon>Pseudomonadati</taxon>
        <taxon>Pseudomonadota</taxon>
        <taxon>Alphaproteobacteria</taxon>
        <taxon>Hyphomicrobiales</taxon>
        <taxon>Brucellaceae</taxon>
        <taxon>Brucella/Ochrobactrum group</taxon>
        <taxon>Ochrobactrum</taxon>
    </lineage>
</organism>
<evidence type="ECO:0000313" key="2">
    <source>
        <dbReference type="Proteomes" id="UP000215256"/>
    </source>
</evidence>
<gene>
    <name evidence="1" type="ORF">CES85_5205</name>
</gene>
<proteinExistence type="predicted"/>
<sequence>MLENAGLLASSLNRERLPLLLCAPKSITIDKRYLPEIIN</sequence>
<dbReference type="EMBL" id="CP022603">
    <property type="protein sequence ID" value="ASV84411.1"/>
    <property type="molecule type" value="Genomic_DNA"/>
</dbReference>
<protein>
    <submittedName>
        <fullName evidence="1">Uncharacterized protein</fullName>
    </submittedName>
</protein>
<name>A0A248UDF0_9HYPH</name>